<dbReference type="GO" id="GO:0071973">
    <property type="term" value="P:bacterial-type flagellum-dependent cell motility"/>
    <property type="evidence" value="ECO:0007669"/>
    <property type="project" value="InterPro"/>
</dbReference>
<accession>A0A7Z0C232</accession>
<protein>
    <recommendedName>
        <fullName evidence="4 5">Flagellar hook-basal body complex protein FliE</fullName>
    </recommendedName>
</protein>
<comment type="similarity">
    <text evidence="2 4">Belongs to the FliE family.</text>
</comment>
<keyword evidence="3 4" id="KW-0975">Bacterial flagellum</keyword>
<gene>
    <name evidence="4" type="primary">fliE</name>
    <name evidence="6" type="ORF">BKA05_000372</name>
</gene>
<evidence type="ECO:0000256" key="2">
    <source>
        <dbReference type="ARBA" id="ARBA00009272"/>
    </source>
</evidence>
<proteinExistence type="inferred from homology"/>
<dbReference type="GO" id="GO:0009425">
    <property type="term" value="C:bacterial-type flagellum basal body"/>
    <property type="evidence" value="ECO:0007669"/>
    <property type="project" value="UniProtKB-SubCell"/>
</dbReference>
<reference evidence="6 7" key="1">
    <citation type="submission" date="2020-07" db="EMBL/GenBank/DDBJ databases">
        <title>Sequencing the genomes of 1000 actinobacteria strains.</title>
        <authorList>
            <person name="Klenk H.-P."/>
        </authorList>
    </citation>
    <scope>NUCLEOTIDE SEQUENCE [LARGE SCALE GENOMIC DNA]</scope>
    <source>
        <strain evidence="6 7">DSM 18248</strain>
    </source>
</reference>
<evidence type="ECO:0000256" key="4">
    <source>
        <dbReference type="HAMAP-Rule" id="MF_00724"/>
    </source>
</evidence>
<organism evidence="6 7">
    <name type="scientific">Nocardioides marinus</name>
    <dbReference type="NCBI Taxonomy" id="374514"/>
    <lineage>
        <taxon>Bacteria</taxon>
        <taxon>Bacillati</taxon>
        <taxon>Actinomycetota</taxon>
        <taxon>Actinomycetes</taxon>
        <taxon>Propionibacteriales</taxon>
        <taxon>Nocardioidaceae</taxon>
        <taxon>Nocardioides</taxon>
    </lineage>
</organism>
<comment type="subcellular location">
    <subcellularLocation>
        <location evidence="1 4">Bacterial flagellum basal body</location>
    </subcellularLocation>
</comment>
<dbReference type="EMBL" id="JACBZI010000001">
    <property type="protein sequence ID" value="NYI08857.1"/>
    <property type="molecule type" value="Genomic_DNA"/>
</dbReference>
<dbReference type="GO" id="GO:0005198">
    <property type="term" value="F:structural molecule activity"/>
    <property type="evidence" value="ECO:0007669"/>
    <property type="project" value="UniProtKB-UniRule"/>
</dbReference>
<sequence length="115" mass="11505">MSIGGIEGLAGVGGFTPFAPPTVPAAPAVGGAPSVGGAGKAAGPDFGELVLDGLDRLDGVQRTADQLSVQAATGDLQNIHDYTIAATQAAVTTQVTVAIRNKAVEAFTEIMRMQV</sequence>
<dbReference type="PANTHER" id="PTHR34653">
    <property type="match status" value="1"/>
</dbReference>
<dbReference type="Proteomes" id="UP000537326">
    <property type="component" value="Unassembled WGS sequence"/>
</dbReference>
<evidence type="ECO:0000256" key="5">
    <source>
        <dbReference type="NCBIfam" id="TIGR00205"/>
    </source>
</evidence>
<evidence type="ECO:0000313" key="7">
    <source>
        <dbReference type="Proteomes" id="UP000537326"/>
    </source>
</evidence>
<evidence type="ECO:0000313" key="6">
    <source>
        <dbReference type="EMBL" id="NYI08857.1"/>
    </source>
</evidence>
<dbReference type="InterPro" id="IPR001624">
    <property type="entry name" value="FliE"/>
</dbReference>
<dbReference type="GO" id="GO:0003774">
    <property type="term" value="F:cytoskeletal motor activity"/>
    <property type="evidence" value="ECO:0007669"/>
    <property type="project" value="InterPro"/>
</dbReference>
<keyword evidence="7" id="KW-1185">Reference proteome</keyword>
<keyword evidence="6" id="KW-0966">Cell projection</keyword>
<keyword evidence="6" id="KW-0969">Cilium</keyword>
<dbReference type="PRINTS" id="PR01006">
    <property type="entry name" value="FLGHOOKFLIE"/>
</dbReference>
<dbReference type="HAMAP" id="MF_00724">
    <property type="entry name" value="FliE"/>
    <property type="match status" value="1"/>
</dbReference>
<name>A0A7Z0C232_9ACTN</name>
<dbReference type="AlphaFoldDB" id="A0A7Z0C232"/>
<evidence type="ECO:0000256" key="1">
    <source>
        <dbReference type="ARBA" id="ARBA00004117"/>
    </source>
</evidence>
<keyword evidence="6" id="KW-0282">Flagellum</keyword>
<evidence type="ECO:0000256" key="3">
    <source>
        <dbReference type="ARBA" id="ARBA00023143"/>
    </source>
</evidence>
<dbReference type="RefSeq" id="WP_179529915.1">
    <property type="nucleotide sequence ID" value="NZ_BAAAPP010000002.1"/>
</dbReference>
<dbReference type="PANTHER" id="PTHR34653:SF1">
    <property type="entry name" value="FLAGELLAR HOOK-BASAL BODY COMPLEX PROTEIN FLIE"/>
    <property type="match status" value="1"/>
</dbReference>
<dbReference type="NCBIfam" id="TIGR00205">
    <property type="entry name" value="fliE"/>
    <property type="match status" value="1"/>
</dbReference>
<comment type="caution">
    <text evidence="6">The sequence shown here is derived from an EMBL/GenBank/DDBJ whole genome shotgun (WGS) entry which is preliminary data.</text>
</comment>
<dbReference type="Pfam" id="PF02049">
    <property type="entry name" value="FliE"/>
    <property type="match status" value="1"/>
</dbReference>